<evidence type="ECO:0000313" key="2">
    <source>
        <dbReference type="Proteomes" id="UP001596035"/>
    </source>
</evidence>
<accession>A0ABW0DSK0</accession>
<evidence type="ECO:0000313" key="1">
    <source>
        <dbReference type="EMBL" id="MFC5240549.1"/>
    </source>
</evidence>
<sequence>MSSIRDLTVWEPLLRVVRASHAERLVAPGGCLTGRTVLEARLDTDR</sequence>
<dbReference type="RefSeq" id="WP_344557333.1">
    <property type="nucleotide sequence ID" value="NZ_BAAATG010000010.1"/>
</dbReference>
<proteinExistence type="predicted"/>
<dbReference type="Proteomes" id="UP001596035">
    <property type="component" value="Unassembled WGS sequence"/>
</dbReference>
<comment type="caution">
    <text evidence="1">The sequence shown here is derived from an EMBL/GenBank/DDBJ whole genome shotgun (WGS) entry which is preliminary data.</text>
</comment>
<keyword evidence="2" id="KW-1185">Reference proteome</keyword>
<name>A0ABW0DSK0_9ACTN</name>
<reference evidence="2" key="1">
    <citation type="journal article" date="2019" name="Int. J. Syst. Evol. Microbiol.">
        <title>The Global Catalogue of Microorganisms (GCM) 10K type strain sequencing project: providing services to taxonomists for standard genome sequencing and annotation.</title>
        <authorList>
            <consortium name="The Broad Institute Genomics Platform"/>
            <consortium name="The Broad Institute Genome Sequencing Center for Infectious Disease"/>
            <person name="Wu L."/>
            <person name="Ma J."/>
        </authorList>
    </citation>
    <scope>NUCLEOTIDE SEQUENCE [LARGE SCALE GENOMIC DNA]</scope>
    <source>
        <strain evidence="2">CGMCC 4.7131</strain>
    </source>
</reference>
<dbReference type="EMBL" id="JBHSKN010000011">
    <property type="protein sequence ID" value="MFC5240549.1"/>
    <property type="molecule type" value="Genomic_DNA"/>
</dbReference>
<organism evidence="1 2">
    <name type="scientific">Streptomyces atrovirens</name>
    <dbReference type="NCBI Taxonomy" id="285556"/>
    <lineage>
        <taxon>Bacteria</taxon>
        <taxon>Bacillati</taxon>
        <taxon>Actinomycetota</taxon>
        <taxon>Actinomycetes</taxon>
        <taxon>Kitasatosporales</taxon>
        <taxon>Streptomycetaceae</taxon>
        <taxon>Streptomyces</taxon>
    </lineage>
</organism>
<protein>
    <submittedName>
        <fullName evidence="1">Uncharacterized protein</fullName>
    </submittedName>
</protein>
<gene>
    <name evidence="1" type="ORF">ACFPWV_11610</name>
</gene>